<name>A0A841CW36_PLAVE</name>
<sequence length="91" mass="10171">MLCKQNAGFESMKSEQGKNNRSLFVREVPEEVHAALRVRAAAEGMSVSAYVLRLLTGETSTPTVAEVFARRREPVRLTNEDILSAIHEGRR</sequence>
<comment type="caution">
    <text evidence="2">The sequence shown here is derived from an EMBL/GenBank/DDBJ whole genome shotgun (WGS) entry which is preliminary data.</text>
</comment>
<evidence type="ECO:0000259" key="1">
    <source>
        <dbReference type="Pfam" id="PF22513"/>
    </source>
</evidence>
<dbReference type="AlphaFoldDB" id="A0A841CW36"/>
<dbReference type="EMBL" id="JACHJJ010000002">
    <property type="protein sequence ID" value="MBB5961519.1"/>
    <property type="molecule type" value="Genomic_DNA"/>
</dbReference>
<organism evidence="2 3">
    <name type="scientific">Planomonospora venezuelensis</name>
    <dbReference type="NCBI Taxonomy" id="1999"/>
    <lineage>
        <taxon>Bacteria</taxon>
        <taxon>Bacillati</taxon>
        <taxon>Actinomycetota</taxon>
        <taxon>Actinomycetes</taxon>
        <taxon>Streptosporangiales</taxon>
        <taxon>Streptosporangiaceae</taxon>
        <taxon>Planomonospora</taxon>
    </lineage>
</organism>
<evidence type="ECO:0000313" key="2">
    <source>
        <dbReference type="EMBL" id="MBB5961519.1"/>
    </source>
</evidence>
<reference evidence="2 3" key="1">
    <citation type="submission" date="2020-08" db="EMBL/GenBank/DDBJ databases">
        <title>Genomic Encyclopedia of Type Strains, Phase III (KMG-III): the genomes of soil and plant-associated and newly described type strains.</title>
        <authorList>
            <person name="Whitman W."/>
        </authorList>
    </citation>
    <scope>NUCLEOTIDE SEQUENCE [LARGE SCALE GENOMIC DNA]</scope>
    <source>
        <strain evidence="2 3">CECT 3303</strain>
    </source>
</reference>
<dbReference type="InterPro" id="IPR010985">
    <property type="entry name" value="Ribbon_hlx_hlx"/>
</dbReference>
<dbReference type="SUPFAM" id="SSF47598">
    <property type="entry name" value="Ribbon-helix-helix"/>
    <property type="match status" value="1"/>
</dbReference>
<dbReference type="InterPro" id="IPR053853">
    <property type="entry name" value="FitA-like_RHH"/>
</dbReference>
<proteinExistence type="predicted"/>
<feature type="domain" description="Antitoxin FitA-like ribbon-helix-helix" evidence="1">
    <location>
        <begin position="22"/>
        <end position="56"/>
    </location>
</feature>
<dbReference type="GO" id="GO:0006355">
    <property type="term" value="P:regulation of DNA-templated transcription"/>
    <property type="evidence" value="ECO:0007669"/>
    <property type="project" value="InterPro"/>
</dbReference>
<protein>
    <submittedName>
        <fullName evidence="2">Plasmid stability protein</fullName>
    </submittedName>
</protein>
<dbReference type="RefSeq" id="WP_184938474.1">
    <property type="nucleotide sequence ID" value="NZ_BAAAWZ010000001.1"/>
</dbReference>
<keyword evidence="3" id="KW-1185">Reference proteome</keyword>
<gene>
    <name evidence="2" type="ORF">FHS22_000776</name>
</gene>
<dbReference type="Pfam" id="PF22513">
    <property type="entry name" value="FitA-like_RHH"/>
    <property type="match status" value="1"/>
</dbReference>
<accession>A0A841CW36</accession>
<dbReference type="Proteomes" id="UP000562352">
    <property type="component" value="Unassembled WGS sequence"/>
</dbReference>
<evidence type="ECO:0000313" key="3">
    <source>
        <dbReference type="Proteomes" id="UP000562352"/>
    </source>
</evidence>